<protein>
    <recommendedName>
        <fullName evidence="3">SMI1/KNR4 family protein</fullName>
    </recommendedName>
</protein>
<evidence type="ECO:0008006" key="3">
    <source>
        <dbReference type="Google" id="ProtNLM"/>
    </source>
</evidence>
<name>A0AAW8E2N8_9BURK</name>
<sequence>MPDLLSFSEIQQQMRVHWADALTKFPEFEVYIPSAPRQEAAIRLLDSIESEFESRLPLSFREAASQWDLSRLELGCFGFATDGDYLARLLQLNAAIPGLEWWGDRDEPARPADLLAIAHGDPFMVLLDM</sequence>
<evidence type="ECO:0000313" key="1">
    <source>
        <dbReference type="EMBL" id="MDP9925589.1"/>
    </source>
</evidence>
<dbReference type="EMBL" id="JAUSRR010000008">
    <property type="protein sequence ID" value="MDP9925589.1"/>
    <property type="molecule type" value="Genomic_DNA"/>
</dbReference>
<accession>A0AAW8E2N8</accession>
<organism evidence="1 2">
    <name type="scientific">Variovorax boronicumulans</name>
    <dbReference type="NCBI Taxonomy" id="436515"/>
    <lineage>
        <taxon>Bacteria</taxon>
        <taxon>Pseudomonadati</taxon>
        <taxon>Pseudomonadota</taxon>
        <taxon>Betaproteobacteria</taxon>
        <taxon>Burkholderiales</taxon>
        <taxon>Comamonadaceae</taxon>
        <taxon>Variovorax</taxon>
    </lineage>
</organism>
<dbReference type="Proteomes" id="UP001244295">
    <property type="component" value="Unassembled WGS sequence"/>
</dbReference>
<dbReference type="AlphaFoldDB" id="A0AAW8E2N8"/>
<proteinExistence type="predicted"/>
<reference evidence="1" key="1">
    <citation type="submission" date="2023-07" db="EMBL/GenBank/DDBJ databases">
        <title>Sorghum-associated microbial communities from plants grown in Nebraska, USA.</title>
        <authorList>
            <person name="Schachtman D."/>
        </authorList>
    </citation>
    <scope>NUCLEOTIDE SEQUENCE</scope>
    <source>
        <strain evidence="1">DS2795</strain>
    </source>
</reference>
<comment type="caution">
    <text evidence="1">The sequence shown here is derived from an EMBL/GenBank/DDBJ whole genome shotgun (WGS) entry which is preliminary data.</text>
</comment>
<gene>
    <name evidence="1" type="ORF">J2W25_004632</name>
</gene>
<evidence type="ECO:0000313" key="2">
    <source>
        <dbReference type="Proteomes" id="UP001244295"/>
    </source>
</evidence>
<dbReference type="RefSeq" id="WP_307637809.1">
    <property type="nucleotide sequence ID" value="NZ_JAUSRR010000008.1"/>
</dbReference>